<feature type="transmembrane region" description="Helical" evidence="1">
    <location>
        <begin position="390"/>
        <end position="409"/>
    </location>
</feature>
<feature type="transmembrane region" description="Helical" evidence="1">
    <location>
        <begin position="430"/>
        <end position="454"/>
    </location>
</feature>
<dbReference type="AlphaFoldDB" id="A0A8E2JTR7"/>
<dbReference type="OrthoDB" id="5429634at2759"/>
<accession>A0A8E2JTR7</accession>
<feature type="domain" description="DUF6536" evidence="2">
    <location>
        <begin position="26"/>
        <end position="57"/>
    </location>
</feature>
<name>A0A8E2JTR7_9PEZI</name>
<keyword evidence="4" id="KW-1185">Reference proteome</keyword>
<feature type="transmembrane region" description="Helical" evidence="1">
    <location>
        <begin position="322"/>
        <end position="340"/>
    </location>
</feature>
<dbReference type="Proteomes" id="UP000250140">
    <property type="component" value="Unassembled WGS sequence"/>
</dbReference>
<dbReference type="PANTHER" id="PTHR35395">
    <property type="entry name" value="DUF6536 DOMAIN-CONTAINING PROTEIN"/>
    <property type="match status" value="1"/>
</dbReference>
<organism evidence="3 4">
    <name type="scientific">Glonium stellatum</name>
    <dbReference type="NCBI Taxonomy" id="574774"/>
    <lineage>
        <taxon>Eukaryota</taxon>
        <taxon>Fungi</taxon>
        <taxon>Dikarya</taxon>
        <taxon>Ascomycota</taxon>
        <taxon>Pezizomycotina</taxon>
        <taxon>Dothideomycetes</taxon>
        <taxon>Pleosporomycetidae</taxon>
        <taxon>Gloniales</taxon>
        <taxon>Gloniaceae</taxon>
        <taxon>Glonium</taxon>
    </lineage>
</organism>
<dbReference type="Pfam" id="PF20163">
    <property type="entry name" value="DUF6536"/>
    <property type="match status" value="1"/>
</dbReference>
<keyword evidence="1" id="KW-1133">Transmembrane helix</keyword>
<dbReference type="EMBL" id="KV749464">
    <property type="protein sequence ID" value="OCL09335.1"/>
    <property type="molecule type" value="Genomic_DNA"/>
</dbReference>
<evidence type="ECO:0000256" key="1">
    <source>
        <dbReference type="SAM" id="Phobius"/>
    </source>
</evidence>
<dbReference type="InterPro" id="IPR046623">
    <property type="entry name" value="DUF6536"/>
</dbReference>
<keyword evidence="1" id="KW-0812">Transmembrane</keyword>
<sequence>MVVRRAPTSYRRLRDEDDVELKETTNSIPLHLLFNSAVFPNLQANQYSVLPATEDFLNGAAWNASGLIDVATNTSESIVKAAEQFRTNLMKHSNYKNMSTADCFHAYSNQYISEIGDALLIQEAVIWRSPDTWRPQWANHSGNYTWVRHSTSFPRPLNYDDELPFTSSPSVYPSNGWRCPSRSLTNCTASSAVEVPSPDVWAPYGSPVKYCLVEEVPERCELQLSFNIVTSVIICNIIKATCMWLTLWRHRKPGLVTLGDAIASFLDDPDPETEGRCLHSKELFQAEWQWERHHNREEITIDPEAFAPQRQRWGKASSKRRWFATYMLYIIAIIVASVFIKRSLQGMPSSFKGLWATGLGTLNGNNLLSMSTSLVGGVILANVPQAVLSYLYLCFNALYTCMLVAHEWARFFYERRTLRVTSPSSQQRSSYWLQLPYTYAVPLTVASGLLHWLASQSLFMVQITVVNDDGEPDPGLSISTCGYSPVAIILTTIVGSFIVLGGIGTALRRYPAGMPLASSCSAAISAACHPPSEDIDAAVLPVQWGVVDGGGKGEVGHCTFTSMRVTEPVPGKLYA</sequence>
<protein>
    <recommendedName>
        <fullName evidence="2">DUF6536 domain-containing protein</fullName>
    </recommendedName>
</protein>
<feature type="transmembrane region" description="Helical" evidence="1">
    <location>
        <begin position="224"/>
        <end position="247"/>
    </location>
</feature>
<keyword evidence="1" id="KW-0472">Membrane</keyword>
<evidence type="ECO:0000313" key="4">
    <source>
        <dbReference type="Proteomes" id="UP000250140"/>
    </source>
</evidence>
<proteinExistence type="predicted"/>
<feature type="transmembrane region" description="Helical" evidence="1">
    <location>
        <begin position="486"/>
        <end position="507"/>
    </location>
</feature>
<reference evidence="3 4" key="1">
    <citation type="journal article" date="2016" name="Nat. Commun.">
        <title>Ectomycorrhizal ecology is imprinted in the genome of the dominant symbiotic fungus Cenococcum geophilum.</title>
        <authorList>
            <consortium name="DOE Joint Genome Institute"/>
            <person name="Peter M."/>
            <person name="Kohler A."/>
            <person name="Ohm R.A."/>
            <person name="Kuo A."/>
            <person name="Krutzmann J."/>
            <person name="Morin E."/>
            <person name="Arend M."/>
            <person name="Barry K.W."/>
            <person name="Binder M."/>
            <person name="Choi C."/>
            <person name="Clum A."/>
            <person name="Copeland A."/>
            <person name="Grisel N."/>
            <person name="Haridas S."/>
            <person name="Kipfer T."/>
            <person name="LaButti K."/>
            <person name="Lindquist E."/>
            <person name="Lipzen A."/>
            <person name="Maire R."/>
            <person name="Meier B."/>
            <person name="Mihaltcheva S."/>
            <person name="Molinier V."/>
            <person name="Murat C."/>
            <person name="Poggeler S."/>
            <person name="Quandt C.A."/>
            <person name="Sperisen C."/>
            <person name="Tritt A."/>
            <person name="Tisserant E."/>
            <person name="Crous P.W."/>
            <person name="Henrissat B."/>
            <person name="Nehls U."/>
            <person name="Egli S."/>
            <person name="Spatafora J.W."/>
            <person name="Grigoriev I.V."/>
            <person name="Martin F.M."/>
        </authorList>
    </citation>
    <scope>NUCLEOTIDE SEQUENCE [LARGE SCALE GENOMIC DNA]</scope>
    <source>
        <strain evidence="3 4">CBS 207.34</strain>
    </source>
</reference>
<evidence type="ECO:0000259" key="2">
    <source>
        <dbReference type="Pfam" id="PF20163"/>
    </source>
</evidence>
<gene>
    <name evidence="3" type="ORF">AOQ84DRAFT_431347</name>
</gene>
<evidence type="ECO:0000313" key="3">
    <source>
        <dbReference type="EMBL" id="OCL09335.1"/>
    </source>
</evidence>
<dbReference type="PANTHER" id="PTHR35395:SF1">
    <property type="entry name" value="DUF6536 DOMAIN-CONTAINING PROTEIN"/>
    <property type="match status" value="1"/>
</dbReference>